<dbReference type="Gene3D" id="2.10.230.10">
    <property type="entry name" value="Heat shock protein DnaJ, cysteine-rich domain"/>
    <property type="match status" value="1"/>
</dbReference>
<evidence type="ECO:0000256" key="3">
    <source>
        <dbReference type="ARBA" id="ARBA00022723"/>
    </source>
</evidence>
<dbReference type="Gene3D" id="2.60.260.20">
    <property type="entry name" value="Urease metallochaperone UreE, N-terminal domain"/>
    <property type="match status" value="2"/>
</dbReference>
<reference evidence="14 15" key="1">
    <citation type="submission" date="2017-08" db="EMBL/GenBank/DDBJ databases">
        <title>Reclassification of Bisgaard taxon 37 and 44.</title>
        <authorList>
            <person name="Christensen H."/>
        </authorList>
    </citation>
    <scope>NUCLEOTIDE SEQUENCE [LARGE SCALE GENOMIC DNA]</scope>
    <source>
        <strain evidence="14 15">EEAB3T1</strain>
    </source>
</reference>
<dbReference type="GO" id="GO:0009408">
    <property type="term" value="P:response to heat"/>
    <property type="evidence" value="ECO:0007669"/>
    <property type="project" value="InterPro"/>
</dbReference>
<evidence type="ECO:0000256" key="1">
    <source>
        <dbReference type="ARBA" id="ARBA00022490"/>
    </source>
</evidence>
<evidence type="ECO:0000313" key="15">
    <source>
        <dbReference type="Proteomes" id="UP000265964"/>
    </source>
</evidence>
<feature type="domain" description="CR-type" evidence="13">
    <location>
        <begin position="134"/>
        <end position="208"/>
    </location>
</feature>
<feature type="zinc finger region" description="CR-type" evidence="11">
    <location>
        <begin position="134"/>
        <end position="208"/>
    </location>
</feature>
<dbReference type="SUPFAM" id="SSF49493">
    <property type="entry name" value="HSP40/DnaJ peptide-binding domain"/>
    <property type="match status" value="2"/>
</dbReference>
<evidence type="ECO:0000256" key="11">
    <source>
        <dbReference type="PROSITE-ProRule" id="PRU00546"/>
    </source>
</evidence>
<evidence type="ECO:0000256" key="6">
    <source>
        <dbReference type="ARBA" id="ARBA00022833"/>
    </source>
</evidence>
<dbReference type="GO" id="GO:0031072">
    <property type="term" value="F:heat shock protein binding"/>
    <property type="evidence" value="ECO:0007669"/>
    <property type="project" value="InterPro"/>
</dbReference>
<dbReference type="GO" id="GO:0005737">
    <property type="term" value="C:cytoplasm"/>
    <property type="evidence" value="ECO:0007669"/>
    <property type="project" value="TreeGrafter"/>
</dbReference>
<dbReference type="CDD" id="cd10747">
    <property type="entry name" value="DnaJ_C"/>
    <property type="match status" value="1"/>
</dbReference>
<dbReference type="GO" id="GO:0008270">
    <property type="term" value="F:zinc ion binding"/>
    <property type="evidence" value="ECO:0007669"/>
    <property type="project" value="UniProtKB-KW"/>
</dbReference>
<dbReference type="InterPro" id="IPR012724">
    <property type="entry name" value="DnaJ"/>
</dbReference>
<dbReference type="Gene3D" id="1.10.287.110">
    <property type="entry name" value="DnaJ domain"/>
    <property type="match status" value="1"/>
</dbReference>
<dbReference type="InterPro" id="IPR036410">
    <property type="entry name" value="HSP_DnaJ_Cys-rich_dom_sf"/>
</dbReference>
<keyword evidence="1" id="KW-0963">Cytoplasm</keyword>
<dbReference type="InterPro" id="IPR018253">
    <property type="entry name" value="DnaJ_domain_CS"/>
</dbReference>
<dbReference type="InterPro" id="IPR002939">
    <property type="entry name" value="DnaJ_C"/>
</dbReference>
<proteinExistence type="inferred from homology"/>
<dbReference type="PANTHER" id="PTHR43096">
    <property type="entry name" value="DNAJ HOMOLOG 1, MITOCHONDRIAL-RELATED"/>
    <property type="match status" value="1"/>
</dbReference>
<evidence type="ECO:0000259" key="12">
    <source>
        <dbReference type="PROSITE" id="PS50076"/>
    </source>
</evidence>
<keyword evidence="6 11" id="KW-0862">Zinc</keyword>
<evidence type="ECO:0000313" key="14">
    <source>
        <dbReference type="EMBL" id="RIY32891.1"/>
    </source>
</evidence>
<dbReference type="AlphaFoldDB" id="A0A3A1Y5X0"/>
<dbReference type="PANTHER" id="PTHR43096:SF48">
    <property type="entry name" value="CHAPERONE PROTEIN DNAJ"/>
    <property type="match status" value="1"/>
</dbReference>
<name>A0A3A1Y5X0_9GAMM</name>
<keyword evidence="2" id="KW-0235">DNA replication</keyword>
<evidence type="ECO:0000259" key="13">
    <source>
        <dbReference type="PROSITE" id="PS51188"/>
    </source>
</evidence>
<organism evidence="14 15">
    <name type="scientific">Psittacicella gerlachiana</name>
    <dbReference type="NCBI Taxonomy" id="2028574"/>
    <lineage>
        <taxon>Bacteria</taxon>
        <taxon>Pseudomonadati</taxon>
        <taxon>Pseudomonadota</taxon>
        <taxon>Gammaproteobacteria</taxon>
        <taxon>Pasteurellales</taxon>
        <taxon>Psittacicellaceae</taxon>
        <taxon>Psittacicella</taxon>
    </lineage>
</organism>
<gene>
    <name evidence="14" type="ORF">CKF59_06695</name>
</gene>
<keyword evidence="7" id="KW-0346">Stress response</keyword>
<dbReference type="EMBL" id="NRJF01000214">
    <property type="protein sequence ID" value="RIY32891.1"/>
    <property type="molecule type" value="Genomic_DNA"/>
</dbReference>
<feature type="non-terminal residue" evidence="14">
    <location>
        <position position="335"/>
    </location>
</feature>
<dbReference type="GO" id="GO:0042026">
    <property type="term" value="P:protein refolding"/>
    <property type="evidence" value="ECO:0007669"/>
    <property type="project" value="TreeGrafter"/>
</dbReference>
<dbReference type="HAMAP" id="MF_01152">
    <property type="entry name" value="DnaJ"/>
    <property type="match status" value="1"/>
</dbReference>
<dbReference type="SMART" id="SM00271">
    <property type="entry name" value="DnaJ"/>
    <property type="match status" value="1"/>
</dbReference>
<dbReference type="GO" id="GO:0006260">
    <property type="term" value="P:DNA replication"/>
    <property type="evidence" value="ECO:0007669"/>
    <property type="project" value="UniProtKB-KW"/>
</dbReference>
<dbReference type="InterPro" id="IPR036869">
    <property type="entry name" value="J_dom_sf"/>
</dbReference>
<dbReference type="PROSITE" id="PS00636">
    <property type="entry name" value="DNAJ_1"/>
    <property type="match status" value="1"/>
</dbReference>
<dbReference type="Proteomes" id="UP000265964">
    <property type="component" value="Unassembled WGS sequence"/>
</dbReference>
<comment type="caution">
    <text evidence="14">The sequence shown here is derived from an EMBL/GenBank/DDBJ whole genome shotgun (WGS) entry which is preliminary data.</text>
</comment>
<dbReference type="Pfam" id="PF00226">
    <property type="entry name" value="DnaJ"/>
    <property type="match status" value="1"/>
</dbReference>
<dbReference type="CDD" id="cd06257">
    <property type="entry name" value="DnaJ"/>
    <property type="match status" value="1"/>
</dbReference>
<dbReference type="CDD" id="cd10719">
    <property type="entry name" value="DnaJ_zf"/>
    <property type="match status" value="1"/>
</dbReference>
<sequence length="335" mass="36913">MSQSYYDILGISASADEREIKRAYRKLSLQYHPDKNSSEEAAEKFKEINTAYEVLSNPEKRSVYDQLGHDNYVRTNGQGFGAGFNGGGFGGFGDFEDIFNMFTGGQARGESKTVVQGSDINLQVDITLEELFFGKAINIKYTRQKDCPDCKGKGTENENDVTTCTRCHGSGHIQNFIFTQTCSTCKGTGKIVKNPCKKCHGKATISVTESFEYEIKNITPGARLRFRGMGNEAGAGTVPGNLVLLINLKPHDIFELTHNLDLVLEYPIDPFTASLGGKITVPTIDGVEEVEIKAGIQNHDQITIPGKGIYNGSRRTNLIVVFTIRTLTNLSKEQK</sequence>
<keyword evidence="5 11" id="KW-0863">Zinc-finger</keyword>
<evidence type="ECO:0000256" key="5">
    <source>
        <dbReference type="ARBA" id="ARBA00022771"/>
    </source>
</evidence>
<keyword evidence="8" id="KW-0143">Chaperone</keyword>
<protein>
    <recommendedName>
        <fullName evidence="10">Chaperone protein DnaJ</fullName>
    </recommendedName>
</protein>
<evidence type="ECO:0000256" key="4">
    <source>
        <dbReference type="ARBA" id="ARBA00022737"/>
    </source>
</evidence>
<evidence type="ECO:0000256" key="10">
    <source>
        <dbReference type="ARBA" id="ARBA00067609"/>
    </source>
</evidence>
<dbReference type="PROSITE" id="PS50076">
    <property type="entry name" value="DNAJ_2"/>
    <property type="match status" value="1"/>
</dbReference>
<evidence type="ECO:0000256" key="9">
    <source>
        <dbReference type="ARBA" id="ARBA00061004"/>
    </source>
</evidence>
<dbReference type="SUPFAM" id="SSF57938">
    <property type="entry name" value="DnaJ/Hsp40 cysteine-rich domain"/>
    <property type="match status" value="1"/>
</dbReference>
<dbReference type="RefSeq" id="WP_147397143.1">
    <property type="nucleotide sequence ID" value="NZ_NRJF01000214.1"/>
</dbReference>
<comment type="similarity">
    <text evidence="9">Belongs to the DnaJ family.</text>
</comment>
<dbReference type="FunFam" id="2.10.230.10:FF:000002">
    <property type="entry name" value="Molecular chaperone DnaJ"/>
    <property type="match status" value="1"/>
</dbReference>
<dbReference type="SUPFAM" id="SSF46565">
    <property type="entry name" value="Chaperone J-domain"/>
    <property type="match status" value="1"/>
</dbReference>
<keyword evidence="3 11" id="KW-0479">Metal-binding</keyword>
<dbReference type="InterPro" id="IPR001305">
    <property type="entry name" value="HSP_DnaJ_Cys-rich_dom"/>
</dbReference>
<evidence type="ECO:0000256" key="7">
    <source>
        <dbReference type="ARBA" id="ARBA00023016"/>
    </source>
</evidence>
<dbReference type="OrthoDB" id="9779889at2"/>
<dbReference type="InterPro" id="IPR001623">
    <property type="entry name" value="DnaJ_domain"/>
</dbReference>
<keyword evidence="15" id="KW-1185">Reference proteome</keyword>
<dbReference type="GO" id="GO:0005524">
    <property type="term" value="F:ATP binding"/>
    <property type="evidence" value="ECO:0007669"/>
    <property type="project" value="InterPro"/>
</dbReference>
<keyword evidence="4" id="KW-0677">Repeat</keyword>
<dbReference type="Pfam" id="PF00684">
    <property type="entry name" value="DnaJ_CXXCXGXG"/>
    <property type="match status" value="1"/>
</dbReference>
<feature type="domain" description="J" evidence="12">
    <location>
        <begin position="4"/>
        <end position="68"/>
    </location>
</feature>
<dbReference type="PRINTS" id="PR00625">
    <property type="entry name" value="JDOMAIN"/>
</dbReference>
<evidence type="ECO:0000256" key="2">
    <source>
        <dbReference type="ARBA" id="ARBA00022705"/>
    </source>
</evidence>
<evidence type="ECO:0000256" key="8">
    <source>
        <dbReference type="ARBA" id="ARBA00023186"/>
    </source>
</evidence>
<dbReference type="InterPro" id="IPR008971">
    <property type="entry name" value="HSP40/DnaJ_pept-bd"/>
</dbReference>
<accession>A0A3A1Y5X0</accession>
<dbReference type="GO" id="GO:0051082">
    <property type="term" value="F:unfolded protein binding"/>
    <property type="evidence" value="ECO:0007669"/>
    <property type="project" value="InterPro"/>
</dbReference>
<dbReference type="Pfam" id="PF01556">
    <property type="entry name" value="DnaJ_C"/>
    <property type="match status" value="1"/>
</dbReference>
<dbReference type="PROSITE" id="PS51188">
    <property type="entry name" value="ZF_CR"/>
    <property type="match status" value="1"/>
</dbReference>